<name>A0A5M3VXU4_9ACTN</name>
<dbReference type="OrthoDB" id="9965459at2"/>
<feature type="chain" id="PRO_5024316190" evidence="2">
    <location>
        <begin position="33"/>
        <end position="305"/>
    </location>
</feature>
<proteinExistence type="predicted"/>
<keyword evidence="1" id="KW-1133">Transmembrane helix</keyword>
<organism evidence="3 4">
    <name type="scientific">Acrocarpospora corrugata</name>
    <dbReference type="NCBI Taxonomy" id="35763"/>
    <lineage>
        <taxon>Bacteria</taxon>
        <taxon>Bacillati</taxon>
        <taxon>Actinomycetota</taxon>
        <taxon>Actinomycetes</taxon>
        <taxon>Streptosporangiales</taxon>
        <taxon>Streptosporangiaceae</taxon>
        <taxon>Acrocarpospora</taxon>
    </lineage>
</organism>
<evidence type="ECO:0000313" key="3">
    <source>
        <dbReference type="EMBL" id="GES00552.1"/>
    </source>
</evidence>
<feature type="signal peptide" evidence="2">
    <location>
        <begin position="1"/>
        <end position="32"/>
    </location>
</feature>
<accession>A0A5M3VXU4</accession>
<feature type="transmembrane region" description="Helical" evidence="1">
    <location>
        <begin position="276"/>
        <end position="295"/>
    </location>
</feature>
<keyword evidence="2" id="KW-0732">Signal</keyword>
<comment type="caution">
    <text evidence="3">The sequence shown here is derived from an EMBL/GenBank/DDBJ whole genome shotgun (WGS) entry which is preliminary data.</text>
</comment>
<protein>
    <submittedName>
        <fullName evidence="3">Uncharacterized protein</fullName>
    </submittedName>
</protein>
<evidence type="ECO:0000256" key="2">
    <source>
        <dbReference type="SAM" id="SignalP"/>
    </source>
</evidence>
<keyword evidence="1" id="KW-0472">Membrane</keyword>
<dbReference type="EMBL" id="BLAD01000045">
    <property type="protein sequence ID" value="GES00552.1"/>
    <property type="molecule type" value="Genomic_DNA"/>
</dbReference>
<sequence length="305" mass="30340">MTTTTGRHRIAARAAVIGAVALLGLIALPVLAADFDSTVRYTCGGTTYPMDVQLDGPDTNPTPSQVVTVSWLLAPTSIAPPEGQDPTESVFIAPVTISPSDAVVIEGKATIAGTPVGANPIATAPVATESAVALAAAGATMTPIPEMVLVFTPTATGTVGVTAGGFVLKIVPLGGQPSTHYSCEPANHASPATLALTVATSAADDPDDTTTTTTTATSTVFETETVQATDTETVTNTVDTTNTSTVSVTNTAQVGMTPVGGAQTGGGGDVGADARLVMLVGISLIGAATLGGLVLRHRTSRNTGT</sequence>
<dbReference type="AlphaFoldDB" id="A0A5M3VXU4"/>
<keyword evidence="4" id="KW-1185">Reference proteome</keyword>
<reference evidence="3 4" key="1">
    <citation type="submission" date="2019-10" db="EMBL/GenBank/DDBJ databases">
        <title>Whole genome shotgun sequence of Acrocarpospora corrugata NBRC 13972.</title>
        <authorList>
            <person name="Ichikawa N."/>
            <person name="Kimura A."/>
            <person name="Kitahashi Y."/>
            <person name="Komaki H."/>
            <person name="Oguchi A."/>
        </authorList>
    </citation>
    <scope>NUCLEOTIDE SEQUENCE [LARGE SCALE GENOMIC DNA]</scope>
    <source>
        <strain evidence="3 4">NBRC 13972</strain>
    </source>
</reference>
<gene>
    <name evidence="3" type="ORF">Acor_26160</name>
</gene>
<evidence type="ECO:0000313" key="4">
    <source>
        <dbReference type="Proteomes" id="UP000334990"/>
    </source>
</evidence>
<dbReference type="RefSeq" id="WP_155336884.1">
    <property type="nucleotide sequence ID" value="NZ_BAAABN010000014.1"/>
</dbReference>
<dbReference type="Proteomes" id="UP000334990">
    <property type="component" value="Unassembled WGS sequence"/>
</dbReference>
<keyword evidence="1" id="KW-0812">Transmembrane</keyword>
<evidence type="ECO:0000256" key="1">
    <source>
        <dbReference type="SAM" id="Phobius"/>
    </source>
</evidence>